<dbReference type="InterPro" id="IPR012337">
    <property type="entry name" value="RNaseH-like_sf"/>
</dbReference>
<dbReference type="NCBIfam" id="TIGR00228">
    <property type="entry name" value="ruvC"/>
    <property type="match status" value="1"/>
</dbReference>
<feature type="active site" evidence="13">
    <location>
        <position position="139"/>
    </location>
</feature>
<evidence type="ECO:0000256" key="3">
    <source>
        <dbReference type="ARBA" id="ARBA00022722"/>
    </source>
</evidence>
<gene>
    <name evidence="13" type="primary">ruvC</name>
    <name evidence="15" type="ORF">FLM9_864</name>
</gene>
<keyword evidence="3 13" id="KW-0540">Nuclease</keyword>
<dbReference type="PANTHER" id="PTHR30194:SF3">
    <property type="entry name" value="CROSSOVER JUNCTION ENDODEOXYRIBONUCLEASE RUVC"/>
    <property type="match status" value="1"/>
</dbReference>
<protein>
    <recommendedName>
        <fullName evidence="13 14">Crossover junction endodeoxyribonuclease RuvC</fullName>
        <ecNumber evidence="13 14">3.1.21.10</ecNumber>
    </recommendedName>
    <alternativeName>
        <fullName evidence="13">Holliday junction nuclease RuvC</fullName>
    </alternativeName>
    <alternativeName>
        <fullName evidence="13">Holliday junction resolvase RuvC</fullName>
    </alternativeName>
</protein>
<dbReference type="FunFam" id="3.30.420.10:FF:000002">
    <property type="entry name" value="Crossover junction endodeoxyribonuclease RuvC"/>
    <property type="match status" value="1"/>
</dbReference>
<evidence type="ECO:0000256" key="8">
    <source>
        <dbReference type="ARBA" id="ARBA00022842"/>
    </source>
</evidence>
<dbReference type="CDD" id="cd16962">
    <property type="entry name" value="RuvC"/>
    <property type="match status" value="1"/>
</dbReference>
<keyword evidence="11 13" id="KW-0234">DNA repair</keyword>
<feature type="binding site" evidence="13">
    <location>
        <position position="8"/>
    </location>
    <ligand>
        <name>Mg(2+)</name>
        <dbReference type="ChEBI" id="CHEBI:18420"/>
        <label>1</label>
    </ligand>
</feature>
<dbReference type="PROSITE" id="PS01321">
    <property type="entry name" value="RUVC"/>
    <property type="match status" value="1"/>
</dbReference>
<comment type="function">
    <text evidence="13">The RuvA-RuvB-RuvC complex processes Holliday junction (HJ) DNA during genetic recombination and DNA repair. Endonuclease that resolves HJ intermediates. Cleaves cruciform DNA by making single-stranded nicks across the HJ at symmetrical positions within the homologous arms, yielding a 5'-phosphate and a 3'-hydroxyl group; requires a central core of homology in the junction. The consensus cleavage sequence is 5'-(A/T)TT(C/G)-3'. Cleavage occurs on the 3'-side of the TT dinucleotide at the point of strand exchange. HJ branch migration catalyzed by RuvA-RuvB allows RuvC to scan DNA until it finds its consensus sequence, where it cleaves and resolves the cruciform DNA.</text>
</comment>
<evidence type="ECO:0000256" key="12">
    <source>
        <dbReference type="ARBA" id="ARBA00029354"/>
    </source>
</evidence>
<dbReference type="GO" id="GO:0006281">
    <property type="term" value="P:DNA repair"/>
    <property type="evidence" value="ECO:0007669"/>
    <property type="project" value="UniProtKB-UniRule"/>
</dbReference>
<keyword evidence="16" id="KW-1185">Reference proteome</keyword>
<proteinExistence type="inferred from homology"/>
<keyword evidence="8 13" id="KW-0460">Magnesium</keyword>
<keyword evidence="4 13" id="KW-0479">Metal-binding</keyword>
<dbReference type="GO" id="GO:0005737">
    <property type="term" value="C:cytoplasm"/>
    <property type="evidence" value="ECO:0007669"/>
    <property type="project" value="UniProtKB-SubCell"/>
</dbReference>
<dbReference type="Gene3D" id="3.30.420.10">
    <property type="entry name" value="Ribonuclease H-like superfamily/Ribonuclease H"/>
    <property type="match status" value="1"/>
</dbReference>
<dbReference type="NCBIfam" id="NF000711">
    <property type="entry name" value="PRK00039.2-1"/>
    <property type="match status" value="1"/>
</dbReference>
<keyword evidence="6 13" id="KW-0227">DNA damage</keyword>
<comment type="subunit">
    <text evidence="13">Homodimer which binds Holliday junction (HJ) DNA. The HJ becomes 2-fold symmetrical on binding to RuvC with unstacked arms; it has a different conformation from HJ DNA in complex with RuvA. In the full resolvosome a probable DNA-RuvA(4)-RuvB(12)-RuvC(2) complex forms which resolves the HJ.</text>
</comment>
<reference evidence="16" key="1">
    <citation type="submission" date="2016-02" db="EMBL/GenBank/DDBJ databases">
        <authorList>
            <person name="liu f."/>
        </authorList>
    </citation>
    <scope>NUCLEOTIDE SEQUENCE [LARGE SCALE GENOMIC DNA]</scope>
</reference>
<evidence type="ECO:0000256" key="11">
    <source>
        <dbReference type="ARBA" id="ARBA00023204"/>
    </source>
</evidence>
<keyword evidence="2 13" id="KW-0963">Cytoplasm</keyword>
<comment type="cofactor">
    <cofactor evidence="13">
        <name>Mg(2+)</name>
        <dbReference type="ChEBI" id="CHEBI:18420"/>
    </cofactor>
    <text evidence="13">Binds 2 Mg(2+) ion per subunit.</text>
</comment>
<evidence type="ECO:0000256" key="9">
    <source>
        <dbReference type="ARBA" id="ARBA00023125"/>
    </source>
</evidence>
<evidence type="ECO:0000313" key="15">
    <source>
        <dbReference type="EMBL" id="SAY38828.1"/>
    </source>
</evidence>
<dbReference type="SUPFAM" id="SSF53098">
    <property type="entry name" value="Ribonuclease H-like"/>
    <property type="match status" value="1"/>
</dbReference>
<dbReference type="InterPro" id="IPR036397">
    <property type="entry name" value="RNaseH_sf"/>
</dbReference>
<feature type="active site" evidence="13">
    <location>
        <position position="67"/>
    </location>
</feature>
<dbReference type="Pfam" id="PF02075">
    <property type="entry name" value="RuvC"/>
    <property type="match status" value="1"/>
</dbReference>
<dbReference type="GO" id="GO:0048476">
    <property type="term" value="C:Holliday junction resolvase complex"/>
    <property type="evidence" value="ECO:0007669"/>
    <property type="project" value="UniProtKB-UniRule"/>
</dbReference>
<dbReference type="EC" id="3.1.21.10" evidence="13 14"/>
<dbReference type="PRINTS" id="PR00696">
    <property type="entry name" value="RSOLVASERUVC"/>
</dbReference>
<dbReference type="AlphaFoldDB" id="A0A164ZR54"/>
<dbReference type="Proteomes" id="UP000182631">
    <property type="component" value="Unassembled WGS sequence"/>
</dbReference>
<dbReference type="GO" id="GO:0006310">
    <property type="term" value="P:DNA recombination"/>
    <property type="evidence" value="ECO:0007669"/>
    <property type="project" value="UniProtKB-UniRule"/>
</dbReference>
<sequence>MVRVLGIDPGLAKVGYGVVDTTDPMTLLACGVIRTRPGPSSGERLVEIAQDLRQLVEQHGPQLAVVEKFFFYRSSNTIAVVQARGVVLMTMAHLRVPTLEYAPTQVKRTLTGDGHADKDQVLNAVMKALRLEHPPRPDDAADAIAVALTAKFHQFHDDQQQG</sequence>
<evidence type="ECO:0000256" key="2">
    <source>
        <dbReference type="ARBA" id="ARBA00022490"/>
    </source>
</evidence>
<comment type="catalytic activity">
    <reaction evidence="12 13">
        <text>Endonucleolytic cleavage at a junction such as a reciprocal single-stranded crossover between two homologous DNA duplexes (Holliday junction).</text>
        <dbReference type="EC" id="3.1.21.10"/>
    </reaction>
</comment>
<dbReference type="GO" id="GO:0000287">
    <property type="term" value="F:magnesium ion binding"/>
    <property type="evidence" value="ECO:0007669"/>
    <property type="project" value="UniProtKB-UniRule"/>
</dbReference>
<dbReference type="EMBL" id="FITM01000093">
    <property type="protein sequence ID" value="SAY38828.1"/>
    <property type="molecule type" value="Genomic_DNA"/>
</dbReference>
<organism evidence="15 16">
    <name type="scientific">Candidatus Synechococcus spongiarum</name>
    <dbReference type="NCBI Taxonomy" id="431041"/>
    <lineage>
        <taxon>Bacteria</taxon>
        <taxon>Bacillati</taxon>
        <taxon>Cyanobacteriota</taxon>
        <taxon>Cyanophyceae</taxon>
        <taxon>Synechococcales</taxon>
        <taxon>Synechococcaceae</taxon>
        <taxon>Synechococcus</taxon>
    </lineage>
</organism>
<keyword evidence="7 13" id="KW-0378">Hydrolase</keyword>
<keyword evidence="5 13" id="KW-0255">Endonuclease</keyword>
<feature type="binding site" evidence="13">
    <location>
        <position position="139"/>
    </location>
    <ligand>
        <name>Mg(2+)</name>
        <dbReference type="ChEBI" id="CHEBI:18420"/>
        <label>1</label>
    </ligand>
</feature>
<comment type="subcellular location">
    <subcellularLocation>
        <location evidence="13">Cytoplasm</location>
    </subcellularLocation>
</comment>
<feature type="binding site" evidence="13">
    <location>
        <position position="67"/>
    </location>
    <ligand>
        <name>Mg(2+)</name>
        <dbReference type="ChEBI" id="CHEBI:18420"/>
        <label>2</label>
    </ligand>
</feature>
<accession>A0A164ZR54</accession>
<dbReference type="GO" id="GO:0003677">
    <property type="term" value="F:DNA binding"/>
    <property type="evidence" value="ECO:0007669"/>
    <property type="project" value="UniProtKB-KW"/>
</dbReference>
<dbReference type="PANTHER" id="PTHR30194">
    <property type="entry name" value="CROSSOVER JUNCTION ENDODEOXYRIBONUCLEASE RUVC"/>
    <property type="match status" value="1"/>
</dbReference>
<evidence type="ECO:0000256" key="7">
    <source>
        <dbReference type="ARBA" id="ARBA00022801"/>
    </source>
</evidence>
<evidence type="ECO:0000256" key="4">
    <source>
        <dbReference type="ARBA" id="ARBA00022723"/>
    </source>
</evidence>
<dbReference type="HAMAP" id="MF_00034">
    <property type="entry name" value="RuvC"/>
    <property type="match status" value="1"/>
</dbReference>
<keyword evidence="9 13" id="KW-0238">DNA-binding</keyword>
<dbReference type="InterPro" id="IPR002176">
    <property type="entry name" value="X-over_junc_endoDNase_RuvC"/>
</dbReference>
<evidence type="ECO:0000256" key="1">
    <source>
        <dbReference type="ARBA" id="ARBA00009518"/>
    </source>
</evidence>
<dbReference type="InterPro" id="IPR020563">
    <property type="entry name" value="X-over_junc_endoDNase_Mg_BS"/>
</dbReference>
<keyword evidence="10 13" id="KW-0233">DNA recombination</keyword>
<evidence type="ECO:0000256" key="14">
    <source>
        <dbReference type="NCBIfam" id="TIGR00228"/>
    </source>
</evidence>
<evidence type="ECO:0000256" key="6">
    <source>
        <dbReference type="ARBA" id="ARBA00022763"/>
    </source>
</evidence>
<evidence type="ECO:0000256" key="13">
    <source>
        <dbReference type="HAMAP-Rule" id="MF_00034"/>
    </source>
</evidence>
<name>A0A164ZR54_9SYNE</name>
<evidence type="ECO:0000313" key="16">
    <source>
        <dbReference type="Proteomes" id="UP000182631"/>
    </source>
</evidence>
<comment type="similarity">
    <text evidence="1 13">Belongs to the RuvC family.</text>
</comment>
<evidence type="ECO:0000256" key="5">
    <source>
        <dbReference type="ARBA" id="ARBA00022759"/>
    </source>
</evidence>
<feature type="active site" evidence="13">
    <location>
        <position position="8"/>
    </location>
</feature>
<dbReference type="GO" id="GO:0008821">
    <property type="term" value="F:crossover junction DNA endonuclease activity"/>
    <property type="evidence" value="ECO:0007669"/>
    <property type="project" value="UniProtKB-UniRule"/>
</dbReference>
<evidence type="ECO:0000256" key="10">
    <source>
        <dbReference type="ARBA" id="ARBA00023172"/>
    </source>
</evidence>